<name>Q1YZD4_9GAMM</name>
<organism evidence="1 2">
    <name type="scientific">Photobacterium profundum 3TCK</name>
    <dbReference type="NCBI Taxonomy" id="314280"/>
    <lineage>
        <taxon>Bacteria</taxon>
        <taxon>Pseudomonadati</taxon>
        <taxon>Pseudomonadota</taxon>
        <taxon>Gammaproteobacteria</taxon>
        <taxon>Vibrionales</taxon>
        <taxon>Vibrionaceae</taxon>
        <taxon>Photobacterium</taxon>
    </lineage>
</organism>
<comment type="caution">
    <text evidence="1">The sequence shown here is derived from an EMBL/GenBank/DDBJ whole genome shotgun (WGS) entry which is preliminary data.</text>
</comment>
<proteinExistence type="predicted"/>
<reference evidence="1 2" key="1">
    <citation type="submission" date="2006-03" db="EMBL/GenBank/DDBJ databases">
        <authorList>
            <person name="Bartlett D.H."/>
            <person name="Valle G."/>
            <person name="Lauro F.M."/>
            <person name="Vezzi A."/>
            <person name="Simonato F."/>
            <person name="Eloe E."/>
            <person name="Vitulo N."/>
            <person name="Stratton T.K."/>
            <person name="D'angelo M."/>
            <person name="Ferriera S."/>
            <person name="Johnson J."/>
            <person name="Kravitz S."/>
            <person name="Beeson K."/>
            <person name="Sutton G."/>
            <person name="Rogers Y."/>
            <person name="Friedman R."/>
            <person name="Frazier M."/>
            <person name="Venter J.C."/>
        </authorList>
    </citation>
    <scope>NUCLEOTIDE SEQUENCE [LARGE SCALE GENOMIC DNA]</scope>
    <source>
        <strain evidence="1 2">3TCK</strain>
    </source>
</reference>
<dbReference type="AlphaFoldDB" id="Q1YZD4"/>
<gene>
    <name evidence="1" type="ORF">P3TCK_19505</name>
</gene>
<dbReference type="RefSeq" id="WP_006231811.1">
    <property type="nucleotide sequence ID" value="NZ_CH724135.1"/>
</dbReference>
<dbReference type="Proteomes" id="UP000003789">
    <property type="component" value="Unassembled WGS sequence"/>
</dbReference>
<accession>Q1YZD4</accession>
<evidence type="ECO:0000313" key="1">
    <source>
        <dbReference type="EMBL" id="EAS41642.1"/>
    </source>
</evidence>
<protein>
    <submittedName>
        <fullName evidence="1">Uncharacterized protein</fullName>
    </submittedName>
</protein>
<sequence>MVDFTERMRLKGKAEEDIYFAALNKKLIEALHEKQAKDLDLDHKYFKSEDSVSK</sequence>
<evidence type="ECO:0000313" key="2">
    <source>
        <dbReference type="Proteomes" id="UP000003789"/>
    </source>
</evidence>
<dbReference type="HOGENOM" id="CLU_3046422_0_0_6"/>
<dbReference type="EMBL" id="AAPH01000031">
    <property type="protein sequence ID" value="EAS41642.1"/>
    <property type="molecule type" value="Genomic_DNA"/>
</dbReference>